<dbReference type="InterPro" id="IPR000182">
    <property type="entry name" value="GNAT_dom"/>
</dbReference>
<feature type="domain" description="N-acetyltransferase" evidence="1">
    <location>
        <begin position="151"/>
        <end position="307"/>
    </location>
</feature>
<protein>
    <recommendedName>
        <fullName evidence="1">N-acetyltransferase domain-containing protein</fullName>
    </recommendedName>
</protein>
<dbReference type="Proteomes" id="UP000054248">
    <property type="component" value="Unassembled WGS sequence"/>
</dbReference>
<keyword evidence="3" id="KW-1185">Reference proteome</keyword>
<dbReference type="PROSITE" id="PS51186">
    <property type="entry name" value="GNAT"/>
    <property type="match status" value="1"/>
</dbReference>
<dbReference type="EMBL" id="KN822960">
    <property type="protein sequence ID" value="KIO31743.1"/>
    <property type="molecule type" value="Genomic_DNA"/>
</dbReference>
<dbReference type="AlphaFoldDB" id="A0A0C3LCV6"/>
<sequence>MLPLIQKLQTRPSFATSPFSVTPSAPVVDDFWLVVQSNAGEVEFVASCTNGPLGGYPIFIWCGRPVSTMSPAFIQQRMSLLTHHLLKSLSSPKRVFSVFAPTAVTHAFATAWSTLTNFEIVESPYYHATFSSVTAKTLLPASPPKFELPQYSLRQATPADEAGVADLCYTFALTGDPFVLDQAGAQKEARCLISQGQAYVCEVGGVIVCLVAVTRSSTNHATITKVVTHPGFLGQGWAKRLVREVCLRLLHKEGKKSVLLYVALNNRPAEYAYKGVGFAGLLGEAQDPNMDNEWLELGFEGTDNGHW</sequence>
<dbReference type="InterPro" id="IPR016181">
    <property type="entry name" value="Acyl_CoA_acyltransferase"/>
</dbReference>
<dbReference type="CDD" id="cd04301">
    <property type="entry name" value="NAT_SF"/>
    <property type="match status" value="1"/>
</dbReference>
<reference evidence="2 3" key="1">
    <citation type="submission" date="2014-04" db="EMBL/GenBank/DDBJ databases">
        <authorList>
            <consortium name="DOE Joint Genome Institute"/>
            <person name="Kuo A."/>
            <person name="Girlanda M."/>
            <person name="Perotto S."/>
            <person name="Kohler A."/>
            <person name="Nagy L.G."/>
            <person name="Floudas D."/>
            <person name="Copeland A."/>
            <person name="Barry K.W."/>
            <person name="Cichocki N."/>
            <person name="Veneault-Fourrey C."/>
            <person name="LaButti K."/>
            <person name="Lindquist E.A."/>
            <person name="Lipzen A."/>
            <person name="Lundell T."/>
            <person name="Morin E."/>
            <person name="Murat C."/>
            <person name="Sun H."/>
            <person name="Tunlid A."/>
            <person name="Henrissat B."/>
            <person name="Grigoriev I.V."/>
            <person name="Hibbett D.S."/>
            <person name="Martin F."/>
            <person name="Nordberg H.P."/>
            <person name="Cantor M.N."/>
            <person name="Hua S.X."/>
        </authorList>
    </citation>
    <scope>NUCLEOTIDE SEQUENCE [LARGE SCALE GENOMIC DNA]</scope>
    <source>
        <strain evidence="2 3">MUT 4182</strain>
    </source>
</reference>
<evidence type="ECO:0000259" key="1">
    <source>
        <dbReference type="PROSITE" id="PS51186"/>
    </source>
</evidence>
<dbReference type="OrthoDB" id="5372118at2759"/>
<accession>A0A0C3LCV6</accession>
<gene>
    <name evidence="2" type="ORF">M407DRAFT_67579</name>
</gene>
<evidence type="ECO:0000313" key="3">
    <source>
        <dbReference type="Proteomes" id="UP000054248"/>
    </source>
</evidence>
<dbReference type="Pfam" id="PF00583">
    <property type="entry name" value="Acetyltransf_1"/>
    <property type="match status" value="1"/>
</dbReference>
<evidence type="ECO:0000313" key="2">
    <source>
        <dbReference type="EMBL" id="KIO31743.1"/>
    </source>
</evidence>
<proteinExistence type="predicted"/>
<dbReference type="HOGENOM" id="CLU_059210_0_0_1"/>
<name>A0A0C3LCV6_9AGAM</name>
<dbReference type="Gene3D" id="3.40.630.30">
    <property type="match status" value="1"/>
</dbReference>
<organism evidence="2 3">
    <name type="scientific">Tulasnella calospora MUT 4182</name>
    <dbReference type="NCBI Taxonomy" id="1051891"/>
    <lineage>
        <taxon>Eukaryota</taxon>
        <taxon>Fungi</taxon>
        <taxon>Dikarya</taxon>
        <taxon>Basidiomycota</taxon>
        <taxon>Agaricomycotina</taxon>
        <taxon>Agaricomycetes</taxon>
        <taxon>Cantharellales</taxon>
        <taxon>Tulasnellaceae</taxon>
        <taxon>Tulasnella</taxon>
    </lineage>
</organism>
<reference evidence="3" key="2">
    <citation type="submission" date="2015-01" db="EMBL/GenBank/DDBJ databases">
        <title>Evolutionary Origins and Diversification of the Mycorrhizal Mutualists.</title>
        <authorList>
            <consortium name="DOE Joint Genome Institute"/>
            <consortium name="Mycorrhizal Genomics Consortium"/>
            <person name="Kohler A."/>
            <person name="Kuo A."/>
            <person name="Nagy L.G."/>
            <person name="Floudas D."/>
            <person name="Copeland A."/>
            <person name="Barry K.W."/>
            <person name="Cichocki N."/>
            <person name="Veneault-Fourrey C."/>
            <person name="LaButti K."/>
            <person name="Lindquist E.A."/>
            <person name="Lipzen A."/>
            <person name="Lundell T."/>
            <person name="Morin E."/>
            <person name="Murat C."/>
            <person name="Riley R."/>
            <person name="Ohm R."/>
            <person name="Sun H."/>
            <person name="Tunlid A."/>
            <person name="Henrissat B."/>
            <person name="Grigoriev I.V."/>
            <person name="Hibbett D.S."/>
            <person name="Martin F."/>
        </authorList>
    </citation>
    <scope>NUCLEOTIDE SEQUENCE [LARGE SCALE GENOMIC DNA]</scope>
    <source>
        <strain evidence="3">MUT 4182</strain>
    </source>
</reference>
<dbReference type="GO" id="GO:0016747">
    <property type="term" value="F:acyltransferase activity, transferring groups other than amino-acyl groups"/>
    <property type="evidence" value="ECO:0007669"/>
    <property type="project" value="InterPro"/>
</dbReference>
<dbReference type="SUPFAM" id="SSF55729">
    <property type="entry name" value="Acyl-CoA N-acyltransferases (Nat)"/>
    <property type="match status" value="1"/>
</dbReference>
<dbReference type="STRING" id="1051891.A0A0C3LCV6"/>